<dbReference type="AlphaFoldDB" id="A0A1D8IR89"/>
<evidence type="ECO:0000256" key="10">
    <source>
        <dbReference type="ARBA" id="ARBA00022833"/>
    </source>
</evidence>
<keyword evidence="6 16" id="KW-0820">tRNA-binding</keyword>
<feature type="binding site" evidence="16">
    <location>
        <position position="343"/>
    </location>
    <ligand>
        <name>ATP</name>
        <dbReference type="ChEBI" id="CHEBI:30616"/>
    </ligand>
</feature>
<evidence type="ECO:0000313" key="18">
    <source>
        <dbReference type="EMBL" id="AOU98915.1"/>
    </source>
</evidence>
<dbReference type="InterPro" id="IPR033911">
    <property type="entry name" value="MetRS_core"/>
</dbReference>
<dbReference type="SUPFAM" id="SSF50249">
    <property type="entry name" value="Nucleic acid-binding proteins"/>
    <property type="match status" value="1"/>
</dbReference>
<keyword evidence="7 16" id="KW-0436">Ligase</keyword>
<dbReference type="InterPro" id="IPR014758">
    <property type="entry name" value="Met-tRNA_synth"/>
</dbReference>
<sequence>MFNRFSKRRRASPMTRDILVTSALPYANGPIHIGHLVEYIQTDVWVRFQRMHGHRCFYVGADDAHGTPVMLRAQGEGISPESLIERVGAEHRADFDAFGISFDNYYSTHSEENRAFASDIYLKLREAGHIARRTISQFYDPEQKMFLPDRFIKGGCPRCGAADQYGDNCEVCGATYDAAELKDPRSVLSGATPVKKDSEHYFFKLSNFEAMLREFVRDATQTEVANKMNEWLSTGLNDWDISRDAPYFGFEIPDAPGKYFYVWLDAPIGYMASFKKLSERLGLDFDAWWNTDAKTELYHFIGKDILRFHTLFWPAVLKGAGLRTPTAIYAHGFLTVDGQKMSKSRGTFIKARTYLDHLDPEYLRYYFAAKLGAGVDDLDLNLDDFVARVNSDLVGKVVNIASRCAGFIHKHFDDTLADILPDPGLHQTVAAAGATLAGHYERREYGQAMREIMALADLANQYIDEHKPWALAKQPGQEAQIQAVCTQGIDLFHQLIVYLKPVLPALAARAEAFLCIEAQNWEDAATPLCGHKIQPYAPLLTRIDPSAIEAMTEAAKVDLQAAAPAPTGPLADDPIRPEIAYDDFAKVDLRVARIAKAEHVEGAEKLLRLTLDLGGETRNVFAGIKSAYAPEDLEGRLTVMVANLAPRKMRFGISEGMVLAAGPGGKDLFVLGPDDGAKPGMRVK</sequence>
<comment type="catalytic activity">
    <reaction evidence="15 16">
        <text>tRNA(Met) + L-methionine + ATP = L-methionyl-tRNA(Met) + AMP + diphosphate</text>
        <dbReference type="Rhea" id="RHEA:13481"/>
        <dbReference type="Rhea" id="RHEA-COMP:9667"/>
        <dbReference type="Rhea" id="RHEA-COMP:9698"/>
        <dbReference type="ChEBI" id="CHEBI:30616"/>
        <dbReference type="ChEBI" id="CHEBI:33019"/>
        <dbReference type="ChEBI" id="CHEBI:57844"/>
        <dbReference type="ChEBI" id="CHEBI:78442"/>
        <dbReference type="ChEBI" id="CHEBI:78530"/>
        <dbReference type="ChEBI" id="CHEBI:456215"/>
        <dbReference type="EC" id="6.1.1.10"/>
    </reaction>
</comment>
<feature type="binding site" evidence="16">
    <location>
        <position position="156"/>
    </location>
    <ligand>
        <name>Zn(2+)</name>
        <dbReference type="ChEBI" id="CHEBI:29105"/>
    </ligand>
</feature>
<dbReference type="GO" id="GO:0006431">
    <property type="term" value="P:methionyl-tRNA aminoacylation"/>
    <property type="evidence" value="ECO:0007669"/>
    <property type="project" value="UniProtKB-UniRule"/>
</dbReference>
<dbReference type="GO" id="GO:0004825">
    <property type="term" value="F:methionine-tRNA ligase activity"/>
    <property type="evidence" value="ECO:0007669"/>
    <property type="project" value="UniProtKB-UniRule"/>
</dbReference>
<dbReference type="PRINTS" id="PR01041">
    <property type="entry name" value="TRNASYNTHMET"/>
</dbReference>
<keyword evidence="12 16" id="KW-0694">RNA-binding</keyword>
<feature type="binding site" evidence="16">
    <location>
        <position position="172"/>
    </location>
    <ligand>
        <name>Zn(2+)</name>
        <dbReference type="ChEBI" id="CHEBI:29105"/>
    </ligand>
</feature>
<protein>
    <recommendedName>
        <fullName evidence="16">Methionine--tRNA ligase</fullName>
        <ecNumber evidence="16">6.1.1.10</ecNumber>
    </recommendedName>
    <alternativeName>
        <fullName evidence="16">Methionyl-tRNA synthetase</fullName>
        <shortName evidence="16">MetRS</shortName>
    </alternativeName>
</protein>
<evidence type="ECO:0000256" key="6">
    <source>
        <dbReference type="ARBA" id="ARBA00022555"/>
    </source>
</evidence>
<comment type="similarity">
    <text evidence="3 16">Belongs to the class-I aminoacyl-tRNA synthetase family. MetG type 1 subfamily.</text>
</comment>
<keyword evidence="9 16" id="KW-0547">Nucleotide-binding</keyword>
<accession>A0A1D8IR89</accession>
<dbReference type="InterPro" id="IPR014729">
    <property type="entry name" value="Rossmann-like_a/b/a_fold"/>
</dbReference>
<dbReference type="FunFam" id="1.10.730.10:FF:000005">
    <property type="entry name" value="Methionine--tRNA ligase"/>
    <property type="match status" value="1"/>
</dbReference>
<dbReference type="Proteomes" id="UP000095401">
    <property type="component" value="Chromosome"/>
</dbReference>
<evidence type="ECO:0000256" key="7">
    <source>
        <dbReference type="ARBA" id="ARBA00022598"/>
    </source>
</evidence>
<keyword evidence="13 16" id="KW-0648">Protein biosynthesis</keyword>
<comment type="subunit">
    <text evidence="4 16">Homodimer.</text>
</comment>
<dbReference type="SUPFAM" id="SSF52374">
    <property type="entry name" value="Nucleotidylyl transferase"/>
    <property type="match status" value="1"/>
</dbReference>
<evidence type="ECO:0000256" key="12">
    <source>
        <dbReference type="ARBA" id="ARBA00022884"/>
    </source>
</evidence>
<dbReference type="InterPro" id="IPR004495">
    <property type="entry name" value="Met-tRNA-synth_bsu_C"/>
</dbReference>
<dbReference type="NCBIfam" id="NF001100">
    <property type="entry name" value="PRK00133.1"/>
    <property type="match status" value="1"/>
</dbReference>
<dbReference type="EC" id="6.1.1.10" evidence="16"/>
<dbReference type="InterPro" id="IPR001412">
    <property type="entry name" value="aa-tRNA-synth_I_CS"/>
</dbReference>
<keyword evidence="14 16" id="KW-0030">Aminoacyl-tRNA synthetase</keyword>
<dbReference type="CDD" id="cd02800">
    <property type="entry name" value="tRNA_bind_EcMetRS_like"/>
    <property type="match status" value="1"/>
</dbReference>
<dbReference type="Pfam" id="PF01588">
    <property type="entry name" value="tRNA_bind"/>
    <property type="match status" value="1"/>
</dbReference>
<evidence type="ECO:0000256" key="16">
    <source>
        <dbReference type="HAMAP-Rule" id="MF_00098"/>
    </source>
</evidence>
<reference evidence="19" key="1">
    <citation type="submission" date="2016-09" db="EMBL/GenBank/DDBJ databases">
        <title>Acidihalobacter prosperus F5.</title>
        <authorList>
            <person name="Khaleque H.N."/>
            <person name="Ramsay J.P."/>
            <person name="Kaksonen A.H."/>
            <person name="Boxall N.J."/>
            <person name="Watkin E.L.J."/>
        </authorList>
    </citation>
    <scope>NUCLEOTIDE SEQUENCE [LARGE SCALE GENOMIC DNA]</scope>
    <source>
        <strain evidence="19">F5</strain>
    </source>
</reference>
<evidence type="ECO:0000256" key="11">
    <source>
        <dbReference type="ARBA" id="ARBA00022840"/>
    </source>
</evidence>
<dbReference type="InterPro" id="IPR015413">
    <property type="entry name" value="Methionyl/Leucyl_tRNA_Synth"/>
</dbReference>
<dbReference type="GO" id="GO:0005524">
    <property type="term" value="F:ATP binding"/>
    <property type="evidence" value="ECO:0007669"/>
    <property type="project" value="UniProtKB-UniRule"/>
</dbReference>
<dbReference type="GO" id="GO:0005829">
    <property type="term" value="C:cytosol"/>
    <property type="evidence" value="ECO:0007669"/>
    <property type="project" value="TreeGrafter"/>
</dbReference>
<dbReference type="InterPro" id="IPR041872">
    <property type="entry name" value="Anticodon_Met"/>
</dbReference>
<keyword evidence="5 16" id="KW-0963">Cytoplasm</keyword>
<evidence type="ECO:0000256" key="1">
    <source>
        <dbReference type="ARBA" id="ARBA00003314"/>
    </source>
</evidence>
<dbReference type="InterPro" id="IPR012340">
    <property type="entry name" value="NA-bd_OB-fold"/>
</dbReference>
<proteinExistence type="inferred from homology"/>
<dbReference type="PROSITE" id="PS00178">
    <property type="entry name" value="AA_TRNA_LIGASE_I"/>
    <property type="match status" value="1"/>
</dbReference>
<keyword evidence="11 16" id="KW-0067">ATP-binding</keyword>
<dbReference type="InterPro" id="IPR002547">
    <property type="entry name" value="tRNA-bd_dom"/>
</dbReference>
<evidence type="ECO:0000256" key="15">
    <source>
        <dbReference type="ARBA" id="ARBA00047364"/>
    </source>
</evidence>
<feature type="binding site" evidence="16">
    <location>
        <position position="159"/>
    </location>
    <ligand>
        <name>Zn(2+)</name>
        <dbReference type="ChEBI" id="CHEBI:29105"/>
    </ligand>
</feature>
<evidence type="ECO:0000256" key="2">
    <source>
        <dbReference type="ARBA" id="ARBA00004496"/>
    </source>
</evidence>
<dbReference type="KEGG" id="aprs:BI364_13985"/>
<evidence type="ECO:0000256" key="8">
    <source>
        <dbReference type="ARBA" id="ARBA00022723"/>
    </source>
</evidence>
<dbReference type="InterPro" id="IPR023458">
    <property type="entry name" value="Met-tRNA_ligase_1"/>
</dbReference>
<comment type="cofactor">
    <cofactor evidence="16">
        <name>Zn(2+)</name>
        <dbReference type="ChEBI" id="CHEBI:29105"/>
    </cofactor>
    <text evidence="16">Binds 1 zinc ion per subunit.</text>
</comment>
<feature type="short sequence motif" description="'HIGH' region" evidence="16">
    <location>
        <begin position="25"/>
        <end position="35"/>
    </location>
</feature>
<keyword evidence="8 16" id="KW-0479">Metal-binding</keyword>
<dbReference type="SUPFAM" id="SSF47323">
    <property type="entry name" value="Anticodon-binding domain of a subclass of class I aminoacyl-tRNA synthetases"/>
    <property type="match status" value="1"/>
</dbReference>
<dbReference type="PROSITE" id="PS50886">
    <property type="entry name" value="TRBD"/>
    <property type="match status" value="1"/>
</dbReference>
<dbReference type="Gene3D" id="3.40.50.620">
    <property type="entry name" value="HUPs"/>
    <property type="match status" value="1"/>
</dbReference>
<dbReference type="CDD" id="cd07957">
    <property type="entry name" value="Anticodon_Ia_Met"/>
    <property type="match status" value="1"/>
</dbReference>
<dbReference type="SUPFAM" id="SSF57770">
    <property type="entry name" value="Methionyl-tRNA synthetase (MetRS), Zn-domain"/>
    <property type="match status" value="1"/>
</dbReference>
<name>A0A1D8IR89_9GAMM</name>
<dbReference type="PANTHER" id="PTHR45765">
    <property type="entry name" value="METHIONINE--TRNA LIGASE"/>
    <property type="match status" value="1"/>
</dbReference>
<comment type="subcellular location">
    <subcellularLocation>
        <location evidence="2 16">Cytoplasm</location>
    </subcellularLocation>
</comment>
<feature type="short sequence motif" description="'KMSKS' region" evidence="16">
    <location>
        <begin position="340"/>
        <end position="344"/>
    </location>
</feature>
<dbReference type="Pfam" id="PF19303">
    <property type="entry name" value="Anticodon_3"/>
    <property type="match status" value="1"/>
</dbReference>
<dbReference type="Gene3D" id="2.40.50.140">
    <property type="entry name" value="Nucleic acid-binding proteins"/>
    <property type="match status" value="1"/>
</dbReference>
<evidence type="ECO:0000256" key="9">
    <source>
        <dbReference type="ARBA" id="ARBA00022741"/>
    </source>
</evidence>
<dbReference type="InterPro" id="IPR029038">
    <property type="entry name" value="MetRS_Zn"/>
</dbReference>
<dbReference type="Gene3D" id="2.20.28.20">
    <property type="entry name" value="Methionyl-tRNA synthetase, Zn-domain"/>
    <property type="match status" value="1"/>
</dbReference>
<dbReference type="FunFam" id="2.40.50.140:FF:000042">
    <property type="entry name" value="Methionine--tRNA ligase"/>
    <property type="match status" value="1"/>
</dbReference>
<dbReference type="InterPro" id="IPR009080">
    <property type="entry name" value="tRNAsynth_Ia_anticodon-bd"/>
</dbReference>
<evidence type="ECO:0000256" key="5">
    <source>
        <dbReference type="ARBA" id="ARBA00022490"/>
    </source>
</evidence>
<evidence type="ECO:0000256" key="4">
    <source>
        <dbReference type="ARBA" id="ARBA00011738"/>
    </source>
</evidence>
<dbReference type="Gene3D" id="1.10.730.10">
    <property type="entry name" value="Isoleucyl-tRNA Synthetase, Domain 1"/>
    <property type="match status" value="1"/>
</dbReference>
<feature type="binding site" evidence="16">
    <location>
        <position position="169"/>
    </location>
    <ligand>
        <name>Zn(2+)</name>
        <dbReference type="ChEBI" id="CHEBI:29105"/>
    </ligand>
</feature>
<dbReference type="NCBIfam" id="TIGR00398">
    <property type="entry name" value="metG"/>
    <property type="match status" value="1"/>
</dbReference>
<feature type="domain" description="TRNA-binding" evidence="17">
    <location>
        <begin position="583"/>
        <end position="684"/>
    </location>
</feature>
<keyword evidence="19" id="KW-1185">Reference proteome</keyword>
<gene>
    <name evidence="16 18" type="primary">metG</name>
    <name evidence="18" type="ORF">BI364_13985</name>
</gene>
<dbReference type="GO" id="GO:0046872">
    <property type="term" value="F:metal ion binding"/>
    <property type="evidence" value="ECO:0007669"/>
    <property type="project" value="UniProtKB-KW"/>
</dbReference>
<evidence type="ECO:0000313" key="19">
    <source>
        <dbReference type="Proteomes" id="UP000095401"/>
    </source>
</evidence>
<dbReference type="FunFam" id="2.20.28.20:FF:000001">
    <property type="entry name" value="Methionine--tRNA ligase"/>
    <property type="match status" value="1"/>
</dbReference>
<evidence type="ECO:0000256" key="3">
    <source>
        <dbReference type="ARBA" id="ARBA00008258"/>
    </source>
</evidence>
<organism evidence="18 19">
    <name type="scientific">Acidihalobacter yilgarnensis</name>
    <dbReference type="NCBI Taxonomy" id="2819280"/>
    <lineage>
        <taxon>Bacteria</taxon>
        <taxon>Pseudomonadati</taxon>
        <taxon>Pseudomonadota</taxon>
        <taxon>Gammaproteobacteria</taxon>
        <taxon>Chromatiales</taxon>
        <taxon>Ectothiorhodospiraceae</taxon>
        <taxon>Acidihalobacter</taxon>
    </lineage>
</organism>
<comment type="function">
    <text evidence="1 16">Is required not only for elongation of protein synthesis but also for the initiation of all mRNA translation through initiator tRNA(fMet) aminoacylation.</text>
</comment>
<evidence type="ECO:0000256" key="13">
    <source>
        <dbReference type="ARBA" id="ARBA00022917"/>
    </source>
</evidence>
<dbReference type="HAMAP" id="MF_00098">
    <property type="entry name" value="Met_tRNA_synth_type1"/>
    <property type="match status" value="1"/>
</dbReference>
<keyword evidence="10 16" id="KW-0862">Zinc</keyword>
<evidence type="ECO:0000256" key="14">
    <source>
        <dbReference type="ARBA" id="ARBA00023146"/>
    </source>
</evidence>
<dbReference type="GO" id="GO:0000049">
    <property type="term" value="F:tRNA binding"/>
    <property type="evidence" value="ECO:0007669"/>
    <property type="project" value="UniProtKB-UniRule"/>
</dbReference>
<dbReference type="EMBL" id="CP017415">
    <property type="protein sequence ID" value="AOU98915.1"/>
    <property type="molecule type" value="Genomic_DNA"/>
</dbReference>
<dbReference type="PANTHER" id="PTHR45765:SF1">
    <property type="entry name" value="METHIONINE--TRNA LIGASE, CYTOPLASMIC"/>
    <property type="match status" value="1"/>
</dbReference>
<dbReference type="CDD" id="cd00814">
    <property type="entry name" value="MetRS_core"/>
    <property type="match status" value="1"/>
</dbReference>
<dbReference type="NCBIfam" id="TIGR00399">
    <property type="entry name" value="metG_C_term"/>
    <property type="match status" value="1"/>
</dbReference>
<evidence type="ECO:0000259" key="17">
    <source>
        <dbReference type="PROSITE" id="PS50886"/>
    </source>
</evidence>
<dbReference type="Pfam" id="PF09334">
    <property type="entry name" value="tRNA-synt_1g"/>
    <property type="match status" value="1"/>
</dbReference>